<proteinExistence type="predicted"/>
<dbReference type="EMBL" id="AP026867">
    <property type="protein sequence ID" value="BDS14747.1"/>
    <property type="molecule type" value="Genomic_DNA"/>
</dbReference>
<name>A0A915YK72_9BACT</name>
<organism evidence="1 2">
    <name type="scientific">Aureispira anguillae</name>
    <dbReference type="NCBI Taxonomy" id="2864201"/>
    <lineage>
        <taxon>Bacteria</taxon>
        <taxon>Pseudomonadati</taxon>
        <taxon>Bacteroidota</taxon>
        <taxon>Saprospiria</taxon>
        <taxon>Saprospirales</taxon>
        <taxon>Saprospiraceae</taxon>
        <taxon>Aureispira</taxon>
    </lineage>
</organism>
<dbReference type="KEGG" id="aup:AsAng_0055290"/>
<dbReference type="AlphaFoldDB" id="A0A915YK72"/>
<protein>
    <recommendedName>
        <fullName evidence="3">Lipoprotein</fullName>
    </recommendedName>
</protein>
<evidence type="ECO:0000313" key="1">
    <source>
        <dbReference type="EMBL" id="BDS14747.1"/>
    </source>
</evidence>
<gene>
    <name evidence="1" type="ORF">AsAng_0055290</name>
</gene>
<evidence type="ECO:0008006" key="3">
    <source>
        <dbReference type="Google" id="ProtNLM"/>
    </source>
</evidence>
<sequence>MVSKIKFKESYSISNLIDVLSSTSFIMKSYLFTCIALATSLTYFLSSCTDKLPEPVVSLDCSTVNITYVGHVKGILDAKCNLAGCHDDNGLASFGTYSSLNTARMEAIYDRVCVKKDMPPAGMATEKVDSIRCWAENGYLEN</sequence>
<reference evidence="1" key="1">
    <citation type="submission" date="2022-09" db="EMBL/GenBank/DDBJ databases">
        <title>Aureispira anguillicida sp. nov., isolated from Leptocephalus of Japanese eel Anguilla japonica.</title>
        <authorList>
            <person name="Yuasa K."/>
            <person name="Mekata T."/>
            <person name="Ikunari K."/>
        </authorList>
    </citation>
    <scope>NUCLEOTIDE SEQUENCE</scope>
    <source>
        <strain evidence="1">EL160426</strain>
    </source>
</reference>
<evidence type="ECO:0000313" key="2">
    <source>
        <dbReference type="Proteomes" id="UP001060919"/>
    </source>
</evidence>
<keyword evidence="2" id="KW-1185">Reference proteome</keyword>
<dbReference type="Proteomes" id="UP001060919">
    <property type="component" value="Chromosome"/>
</dbReference>
<accession>A0A915YK72</accession>